<gene>
    <name evidence="1" type="ORF">ABV408_17505</name>
</gene>
<reference evidence="1" key="1">
    <citation type="submission" date="2024-06" db="EMBL/GenBank/DDBJ databases">
        <title>Complete genome of Salinicola endophyticus HNIBRBA4755.</title>
        <authorList>
            <person name="Shin S.Y."/>
            <person name="Kang H."/>
            <person name="Song J."/>
        </authorList>
    </citation>
    <scope>NUCLEOTIDE SEQUENCE</scope>
    <source>
        <strain evidence="1">HNIBRBA4755</strain>
    </source>
</reference>
<name>A0AB74UBX3_9GAMM</name>
<dbReference type="RefSeq" id="WP_353980161.1">
    <property type="nucleotide sequence ID" value="NZ_CP159578.1"/>
</dbReference>
<protein>
    <submittedName>
        <fullName evidence="1">Uncharacterized protein</fullName>
    </submittedName>
</protein>
<dbReference type="AlphaFoldDB" id="A0AB74UBX3"/>
<sequence>MAHHRFDREVVTGVGIVSEGQFFPPRHPQNVRLRGKRGRLDLGQIIEAAQAFDLELLTIRSIATAMNVDRKALNYQVKDR</sequence>
<accession>A0AB74UBX3</accession>
<proteinExistence type="predicted"/>
<evidence type="ECO:0000313" key="1">
    <source>
        <dbReference type="EMBL" id="XCJ79215.1"/>
    </source>
</evidence>
<dbReference type="EMBL" id="CP159578">
    <property type="protein sequence ID" value="XCJ79215.1"/>
    <property type="molecule type" value="Genomic_DNA"/>
</dbReference>
<organism evidence="1">
    <name type="scientific">Salinicola endophyticus</name>
    <dbReference type="NCBI Taxonomy" id="1949083"/>
    <lineage>
        <taxon>Bacteria</taxon>
        <taxon>Pseudomonadati</taxon>
        <taxon>Pseudomonadota</taxon>
        <taxon>Gammaproteobacteria</taxon>
        <taxon>Oceanospirillales</taxon>
        <taxon>Halomonadaceae</taxon>
        <taxon>Salinicola</taxon>
    </lineage>
</organism>